<dbReference type="Pfam" id="PF00622">
    <property type="entry name" value="SPRY"/>
    <property type="match status" value="1"/>
</dbReference>
<evidence type="ECO:0000259" key="10">
    <source>
        <dbReference type="PROSITE" id="PS50089"/>
    </source>
</evidence>
<organism evidence="12 13">
    <name type="scientific">Naja naja</name>
    <name type="common">Indian cobra</name>
    <dbReference type="NCBI Taxonomy" id="35670"/>
    <lineage>
        <taxon>Eukaryota</taxon>
        <taxon>Metazoa</taxon>
        <taxon>Chordata</taxon>
        <taxon>Craniata</taxon>
        <taxon>Vertebrata</taxon>
        <taxon>Euteleostomi</taxon>
        <taxon>Lepidosauria</taxon>
        <taxon>Squamata</taxon>
        <taxon>Bifurcata</taxon>
        <taxon>Unidentata</taxon>
        <taxon>Episquamata</taxon>
        <taxon>Toxicofera</taxon>
        <taxon>Serpentes</taxon>
        <taxon>Colubroidea</taxon>
        <taxon>Elapidae</taxon>
        <taxon>Elapinae</taxon>
        <taxon>Naja</taxon>
    </lineage>
</organism>
<keyword evidence="4" id="KW-0479">Metal-binding</keyword>
<dbReference type="SUPFAM" id="SSF57850">
    <property type="entry name" value="RING/U-box"/>
    <property type="match status" value="1"/>
</dbReference>
<dbReference type="PROSITE" id="PS50089">
    <property type="entry name" value="ZF_RING_2"/>
    <property type="match status" value="1"/>
</dbReference>
<dbReference type="Gene3D" id="3.30.40.10">
    <property type="entry name" value="Zinc/RING finger domain, C3HC4 (zinc finger)"/>
    <property type="match status" value="1"/>
</dbReference>
<reference evidence="12" key="2">
    <citation type="submission" date="2025-09" db="UniProtKB">
        <authorList>
            <consortium name="Ensembl"/>
        </authorList>
    </citation>
    <scope>IDENTIFICATION</scope>
</reference>
<keyword evidence="2" id="KW-0399">Innate immunity</keyword>
<dbReference type="InterPro" id="IPR027370">
    <property type="entry name" value="Znf-RING_euk"/>
</dbReference>
<dbReference type="InterPro" id="IPR003879">
    <property type="entry name" value="Butyrophylin_SPRY"/>
</dbReference>
<keyword evidence="3" id="KW-0528">Neurotoxin</keyword>
<keyword evidence="5 9" id="KW-0863">Zinc-finger</keyword>
<dbReference type="PROSITE" id="PS50188">
    <property type="entry name" value="B302_SPRY"/>
    <property type="match status" value="1"/>
</dbReference>
<dbReference type="OrthoDB" id="6270329at2759"/>
<evidence type="ECO:0000256" key="4">
    <source>
        <dbReference type="ARBA" id="ARBA00022723"/>
    </source>
</evidence>
<dbReference type="PANTHER" id="PTHR25465:SF14">
    <property type="entry name" value="E3 UBIQUITIN-PROTEIN LIGASE TRIM65"/>
    <property type="match status" value="1"/>
</dbReference>
<dbReference type="GeneTree" id="ENSGT00940000165001"/>
<evidence type="ECO:0000313" key="13">
    <source>
        <dbReference type="Proteomes" id="UP000694559"/>
    </source>
</evidence>
<dbReference type="InterPro" id="IPR001870">
    <property type="entry name" value="B30.2/SPRY"/>
</dbReference>
<dbReference type="AlphaFoldDB" id="A0A8C6YJW3"/>
<dbReference type="OMA" id="SMITEMP"/>
<dbReference type="Gene3D" id="2.60.120.920">
    <property type="match status" value="1"/>
</dbReference>
<sequence>MASSGSQKLEEKLICCICLEMFTIPVTVSCGHSFCEKCINSHWDKEEQGLNGRKSCTCPECRKCFPERPKLSKTVQLENLVELLKLEEFPPGVSEGEMRKAAGSQARLCPSHGRPLELYCVTEKRCICCVCTVRSCQKHQRALFEEGRKSQEVSRVVGSRRVAGGLQNLTFDPVTANKYLQISNNNQKAAHPQFEPWQVMCTQNFSQGTHYWEVELSNHSVIVGVACKTFTRLKQAHQKFTIGLDKLSWGLHIQEDSYVAWYNDKSTKIKEPLCKFIGVLLDCDQGMISFYSIDNNMKCLHVFHTTFMEPLVPIFWLCEGTAVTLCQRPPTGAIFSPAGGLALTVEEEDQSW</sequence>
<evidence type="ECO:0000256" key="9">
    <source>
        <dbReference type="PROSITE-ProRule" id="PRU00175"/>
    </source>
</evidence>
<feature type="domain" description="RING-type" evidence="10">
    <location>
        <begin position="15"/>
        <end position="62"/>
    </location>
</feature>
<dbReference type="InterPro" id="IPR051051">
    <property type="entry name" value="E3_ubiq-ligase_TRIM/RNF"/>
</dbReference>
<evidence type="ECO:0000256" key="2">
    <source>
        <dbReference type="ARBA" id="ARBA00022588"/>
    </source>
</evidence>
<dbReference type="SUPFAM" id="SSF57845">
    <property type="entry name" value="B-box zinc-binding domain"/>
    <property type="match status" value="1"/>
</dbReference>
<comment type="function">
    <text evidence="8">Neurotoxin that produces dose-dependent hypolocomotion and hyperalgesia in mice. May directly act on the central nervous system, as it is 6500-fold more potent when administered intracerebroventricularly than intraperitoneal.</text>
</comment>
<protein>
    <submittedName>
        <fullName evidence="12">Uncharacterized protein</fullName>
    </submittedName>
</protein>
<comment type="similarity">
    <text evidence="1">Belongs to the ohanin/vespryn family.</text>
</comment>
<dbReference type="InterPro" id="IPR017907">
    <property type="entry name" value="Znf_RING_CS"/>
</dbReference>
<evidence type="ECO:0000313" key="12">
    <source>
        <dbReference type="Ensembl" id="ENSNNAP00000029905.1"/>
    </source>
</evidence>
<dbReference type="SUPFAM" id="SSF49899">
    <property type="entry name" value="Concanavalin A-like lectins/glucanases"/>
    <property type="match status" value="1"/>
</dbReference>
<dbReference type="PANTHER" id="PTHR25465">
    <property type="entry name" value="B-BOX DOMAIN CONTAINING"/>
    <property type="match status" value="1"/>
</dbReference>
<keyword evidence="7" id="KW-0391">Immunity</keyword>
<dbReference type="InterPro" id="IPR000315">
    <property type="entry name" value="Znf_B-box"/>
</dbReference>
<dbReference type="InterPro" id="IPR003877">
    <property type="entry name" value="SPRY_dom"/>
</dbReference>
<evidence type="ECO:0000256" key="5">
    <source>
        <dbReference type="ARBA" id="ARBA00022771"/>
    </source>
</evidence>
<dbReference type="InterPro" id="IPR043136">
    <property type="entry name" value="B30.2/SPRY_sf"/>
</dbReference>
<dbReference type="PROSITE" id="PS00518">
    <property type="entry name" value="ZF_RING_1"/>
    <property type="match status" value="1"/>
</dbReference>
<reference evidence="12" key="1">
    <citation type="submission" date="2025-08" db="UniProtKB">
        <authorList>
            <consortium name="Ensembl"/>
        </authorList>
    </citation>
    <scope>IDENTIFICATION</scope>
</reference>
<name>A0A8C6YJW3_NAJNA</name>
<evidence type="ECO:0000256" key="1">
    <source>
        <dbReference type="ARBA" id="ARBA00009651"/>
    </source>
</evidence>
<dbReference type="InterPro" id="IPR013320">
    <property type="entry name" value="ConA-like_dom_sf"/>
</dbReference>
<dbReference type="SMART" id="SM00336">
    <property type="entry name" value="BBOX"/>
    <property type="match status" value="1"/>
</dbReference>
<proteinExistence type="inferred from homology"/>
<feature type="domain" description="B30.2/SPRY" evidence="11">
    <location>
        <begin position="149"/>
        <end position="330"/>
    </location>
</feature>
<evidence type="ECO:0000259" key="11">
    <source>
        <dbReference type="PROSITE" id="PS50188"/>
    </source>
</evidence>
<dbReference type="Proteomes" id="UP000694559">
    <property type="component" value="Unplaced"/>
</dbReference>
<dbReference type="SMART" id="SM00449">
    <property type="entry name" value="SPRY"/>
    <property type="match status" value="1"/>
</dbReference>
<dbReference type="PRINTS" id="PR01407">
    <property type="entry name" value="BUTYPHLNCDUF"/>
</dbReference>
<evidence type="ECO:0000256" key="7">
    <source>
        <dbReference type="ARBA" id="ARBA00022859"/>
    </source>
</evidence>
<keyword evidence="6" id="KW-0862">Zinc</keyword>
<dbReference type="GO" id="GO:0045087">
    <property type="term" value="P:innate immune response"/>
    <property type="evidence" value="ECO:0007669"/>
    <property type="project" value="UniProtKB-KW"/>
</dbReference>
<evidence type="ECO:0000256" key="8">
    <source>
        <dbReference type="ARBA" id="ARBA00034460"/>
    </source>
</evidence>
<accession>A0A8C6YJW3</accession>
<dbReference type="Gene3D" id="3.30.160.60">
    <property type="entry name" value="Classic Zinc Finger"/>
    <property type="match status" value="1"/>
</dbReference>
<keyword evidence="13" id="KW-1185">Reference proteome</keyword>
<keyword evidence="3" id="KW-0800">Toxin</keyword>
<evidence type="ECO:0000256" key="3">
    <source>
        <dbReference type="ARBA" id="ARBA00022699"/>
    </source>
</evidence>
<dbReference type="Pfam" id="PF13445">
    <property type="entry name" value="zf-RING_UBOX"/>
    <property type="match status" value="1"/>
</dbReference>
<dbReference type="SMART" id="SM00184">
    <property type="entry name" value="RING"/>
    <property type="match status" value="1"/>
</dbReference>
<evidence type="ECO:0000256" key="6">
    <source>
        <dbReference type="ARBA" id="ARBA00022833"/>
    </source>
</evidence>
<dbReference type="GO" id="GO:0008270">
    <property type="term" value="F:zinc ion binding"/>
    <property type="evidence" value="ECO:0007669"/>
    <property type="project" value="UniProtKB-KW"/>
</dbReference>
<dbReference type="Ensembl" id="ENSNNAT00000031375.1">
    <property type="protein sequence ID" value="ENSNNAP00000029905.1"/>
    <property type="gene ID" value="ENSNNAG00000019155.1"/>
</dbReference>
<dbReference type="InterPro" id="IPR001841">
    <property type="entry name" value="Znf_RING"/>
</dbReference>
<dbReference type="InterPro" id="IPR013083">
    <property type="entry name" value="Znf_RING/FYVE/PHD"/>
</dbReference>